<evidence type="ECO:0000313" key="6">
    <source>
        <dbReference type="WBParaSite" id="SRDH1_34870.1"/>
    </source>
</evidence>
<evidence type="ECO:0000256" key="3">
    <source>
        <dbReference type="ARBA" id="ARBA00022989"/>
    </source>
</evidence>
<dbReference type="GO" id="GO:0016020">
    <property type="term" value="C:membrane"/>
    <property type="evidence" value="ECO:0007669"/>
    <property type="project" value="UniProtKB-SubCell"/>
</dbReference>
<protein>
    <submittedName>
        <fullName evidence="6">G_PROTEIN_RECEP_F1_2 domain-containing protein</fullName>
    </submittedName>
</protein>
<reference evidence="5" key="1">
    <citation type="submission" date="2022-06" db="EMBL/GenBank/DDBJ databases">
        <authorList>
            <person name="Berger JAMES D."/>
            <person name="Berger JAMES D."/>
        </authorList>
    </citation>
    <scope>NUCLEOTIDE SEQUENCE [LARGE SCALE GENOMIC DNA]</scope>
</reference>
<dbReference type="Pfam" id="PF00001">
    <property type="entry name" value="7tm_1"/>
    <property type="match status" value="1"/>
</dbReference>
<keyword evidence="4" id="KW-0472">Membrane</keyword>
<proteinExistence type="predicted"/>
<dbReference type="PROSITE" id="PS50262">
    <property type="entry name" value="G_PROTEIN_RECEP_F1_2"/>
    <property type="match status" value="1"/>
</dbReference>
<keyword evidence="5" id="KW-1185">Reference proteome</keyword>
<dbReference type="SUPFAM" id="SSF81321">
    <property type="entry name" value="Family A G protein-coupled receptor-like"/>
    <property type="match status" value="1"/>
</dbReference>
<dbReference type="PRINTS" id="PR00237">
    <property type="entry name" value="GPCRRHODOPSN"/>
</dbReference>
<dbReference type="PANTHER" id="PTHR45698">
    <property type="entry name" value="TRACE AMINE-ASSOCIATED RECEPTOR 19N-RELATED"/>
    <property type="match status" value="1"/>
</dbReference>
<sequence>MNETTYVTQPIRTIITVEGALGTISNIAAIAVVSKAKFGSRFSTFIFRVQPIFDLGACLSTTVYLAFHSIMLNNYLTGIYIIDSLICHFWFRNSLFWLFCVLSVQNLVCLSLDRVSAVIFTGSIKVYANRFFILYFIYMLSMLLILYVPVPLLRRYASRECVMDFSFPLIQSRVFIDYIVYSWSVFAYFIPLLVMLSSHAWIIRAIKRTHSPKHNVLTENVESNLRIKRKIIQLVITTAIMSCQQAILHSFECIVQIFIATGVVKYTYGTPIEQMSTFLMLLGCLSNPCILIFSTGALRRRLSTSISSLTEKVSGVGTFGQSKKSTTQ</sequence>
<evidence type="ECO:0000313" key="5">
    <source>
        <dbReference type="Proteomes" id="UP000050792"/>
    </source>
</evidence>
<dbReference type="GO" id="GO:0004930">
    <property type="term" value="F:G protein-coupled receptor activity"/>
    <property type="evidence" value="ECO:0007669"/>
    <property type="project" value="InterPro"/>
</dbReference>
<dbReference type="PANTHER" id="PTHR45698:SF1">
    <property type="entry name" value="TRACE AMINE-ASSOCIATED RECEPTOR 13C-LIKE"/>
    <property type="match status" value="1"/>
</dbReference>
<evidence type="ECO:0000256" key="2">
    <source>
        <dbReference type="ARBA" id="ARBA00022692"/>
    </source>
</evidence>
<dbReference type="WBParaSite" id="SRDH1_34870.1">
    <property type="protein sequence ID" value="SRDH1_34870.1"/>
    <property type="gene ID" value="SRDH1_34870"/>
</dbReference>
<evidence type="ECO:0000256" key="4">
    <source>
        <dbReference type="ARBA" id="ARBA00023136"/>
    </source>
</evidence>
<dbReference type="InterPro" id="IPR017452">
    <property type="entry name" value="GPCR_Rhodpsn_7TM"/>
</dbReference>
<organism evidence="5 6">
    <name type="scientific">Schistosoma rodhaini</name>
    <dbReference type="NCBI Taxonomy" id="6188"/>
    <lineage>
        <taxon>Eukaryota</taxon>
        <taxon>Metazoa</taxon>
        <taxon>Spiralia</taxon>
        <taxon>Lophotrochozoa</taxon>
        <taxon>Platyhelminthes</taxon>
        <taxon>Trematoda</taxon>
        <taxon>Digenea</taxon>
        <taxon>Strigeidida</taxon>
        <taxon>Schistosomatoidea</taxon>
        <taxon>Schistosomatidae</taxon>
        <taxon>Schistosoma</taxon>
    </lineage>
</organism>
<dbReference type="Gene3D" id="1.20.1070.10">
    <property type="entry name" value="Rhodopsin 7-helix transmembrane proteins"/>
    <property type="match status" value="1"/>
</dbReference>
<accession>A0A183RJ42</accession>
<keyword evidence="3" id="KW-1133">Transmembrane helix</keyword>
<name>A0A183RJ42_9TREM</name>
<evidence type="ECO:0000256" key="1">
    <source>
        <dbReference type="ARBA" id="ARBA00004370"/>
    </source>
</evidence>
<keyword evidence="2" id="KW-0812">Transmembrane</keyword>
<comment type="subcellular location">
    <subcellularLocation>
        <location evidence="1">Membrane</location>
    </subcellularLocation>
</comment>
<dbReference type="AlphaFoldDB" id="A0A183RJ42"/>
<dbReference type="CDD" id="cd00637">
    <property type="entry name" value="7tm_classA_rhodopsin-like"/>
    <property type="match status" value="1"/>
</dbReference>
<dbReference type="InterPro" id="IPR000276">
    <property type="entry name" value="GPCR_Rhodpsn"/>
</dbReference>
<dbReference type="Proteomes" id="UP000050792">
    <property type="component" value="Unassembled WGS sequence"/>
</dbReference>
<reference evidence="6" key="2">
    <citation type="submission" date="2023-11" db="UniProtKB">
        <authorList>
            <consortium name="WormBaseParasite"/>
        </authorList>
    </citation>
    <scope>IDENTIFICATION</scope>
</reference>